<evidence type="ECO:0000313" key="4">
    <source>
        <dbReference type="EMBL" id="MRX78117.1"/>
    </source>
</evidence>
<dbReference type="PANTHER" id="PTHR30273:SF2">
    <property type="entry name" value="PROTEIN FECR"/>
    <property type="match status" value="1"/>
</dbReference>
<feature type="domain" description="Protein FecR C-terminal" evidence="3">
    <location>
        <begin position="268"/>
        <end position="334"/>
    </location>
</feature>
<keyword evidence="1" id="KW-0472">Membrane</keyword>
<organism evidence="4 5">
    <name type="scientific">Pedobacter petrophilus</name>
    <dbReference type="NCBI Taxonomy" id="1908241"/>
    <lineage>
        <taxon>Bacteria</taxon>
        <taxon>Pseudomonadati</taxon>
        <taxon>Bacteroidota</taxon>
        <taxon>Sphingobacteriia</taxon>
        <taxon>Sphingobacteriales</taxon>
        <taxon>Sphingobacteriaceae</taxon>
        <taxon>Pedobacter</taxon>
    </lineage>
</organism>
<dbReference type="Gene3D" id="2.60.120.1440">
    <property type="match status" value="1"/>
</dbReference>
<evidence type="ECO:0000313" key="5">
    <source>
        <dbReference type="Proteomes" id="UP000487757"/>
    </source>
</evidence>
<dbReference type="Proteomes" id="UP000487757">
    <property type="component" value="Unassembled WGS sequence"/>
</dbReference>
<evidence type="ECO:0000259" key="2">
    <source>
        <dbReference type="Pfam" id="PF04773"/>
    </source>
</evidence>
<keyword evidence="1" id="KW-1133">Transmembrane helix</keyword>
<dbReference type="InterPro" id="IPR032508">
    <property type="entry name" value="FecR_C"/>
</dbReference>
<dbReference type="InterPro" id="IPR012373">
    <property type="entry name" value="Ferrdict_sens_TM"/>
</dbReference>
<comment type="caution">
    <text evidence="4">The sequence shown here is derived from an EMBL/GenBank/DDBJ whole genome shotgun (WGS) entry which is preliminary data.</text>
</comment>
<proteinExistence type="predicted"/>
<dbReference type="EMBL" id="WKKH01000040">
    <property type="protein sequence ID" value="MRX78117.1"/>
    <property type="molecule type" value="Genomic_DNA"/>
</dbReference>
<sequence>MNKELYQFYSIEDFLQDNNFIRYVKSRAEADVSFWELWISGKPGNIDAYNEAYAQLLMIFSHQEIPVPHGFQAALWIDINKSIDTIENKRRKSTTYLLWSSSIAASIIAGIFSVWYFTGNIVVHTDYGQTKNLKLTDGTEVILNANSTLSYPRAYAWKKIRSMSLEGEAYFKVNHLNQDTHNIKRGEAFEAVTGSVEVSVLGTEFNLKQRHGIALVGLINGRVLVKSIKTGKKYVMQPGNVIKVNSADGKIIVNPQGSSTQSAWVDGKLVINQTSVKEIITAFEDLYGYKIILDNPALGNKKIDGSISIKSEQNLLFTLSSILNVDIKREGKVIRLQTRP</sequence>
<dbReference type="AlphaFoldDB" id="A0A7K0G2S2"/>
<feature type="transmembrane region" description="Helical" evidence="1">
    <location>
        <begin position="96"/>
        <end position="117"/>
    </location>
</feature>
<feature type="domain" description="FecR protein" evidence="2">
    <location>
        <begin position="123"/>
        <end position="223"/>
    </location>
</feature>
<dbReference type="Pfam" id="PF16344">
    <property type="entry name" value="FecR_C"/>
    <property type="match status" value="1"/>
</dbReference>
<dbReference type="Gene3D" id="3.55.50.30">
    <property type="match status" value="1"/>
</dbReference>
<evidence type="ECO:0000256" key="1">
    <source>
        <dbReference type="SAM" id="Phobius"/>
    </source>
</evidence>
<keyword evidence="1" id="KW-0812">Transmembrane</keyword>
<name>A0A7K0G2S2_9SPHI</name>
<accession>A0A7K0G2S2</accession>
<dbReference type="InterPro" id="IPR006860">
    <property type="entry name" value="FecR"/>
</dbReference>
<reference evidence="4 5" key="1">
    <citation type="submission" date="2019-11" db="EMBL/GenBank/DDBJ databases">
        <title>Pedobacter petrophilus genome.</title>
        <authorList>
            <person name="Feldbauer M.J."/>
            <person name="Newman J.D."/>
        </authorList>
    </citation>
    <scope>NUCLEOTIDE SEQUENCE [LARGE SCALE GENOMIC DNA]</scope>
    <source>
        <strain evidence="4 5">LMG 29686</strain>
    </source>
</reference>
<gene>
    <name evidence="4" type="ORF">GJU39_18725</name>
</gene>
<dbReference type="Pfam" id="PF04773">
    <property type="entry name" value="FecR"/>
    <property type="match status" value="1"/>
</dbReference>
<protein>
    <submittedName>
        <fullName evidence="4">DUF4974 domain-containing protein</fullName>
    </submittedName>
</protein>
<dbReference type="GO" id="GO:0016989">
    <property type="term" value="F:sigma factor antagonist activity"/>
    <property type="evidence" value="ECO:0007669"/>
    <property type="project" value="TreeGrafter"/>
</dbReference>
<dbReference type="OrthoDB" id="1523489at2"/>
<dbReference type="PANTHER" id="PTHR30273">
    <property type="entry name" value="PERIPLASMIC SIGNAL SENSOR AND SIGMA FACTOR ACTIVATOR FECR-RELATED"/>
    <property type="match status" value="1"/>
</dbReference>
<evidence type="ECO:0000259" key="3">
    <source>
        <dbReference type="Pfam" id="PF16344"/>
    </source>
</evidence>
<dbReference type="RefSeq" id="WP_154282527.1">
    <property type="nucleotide sequence ID" value="NZ_JBHUJQ010000001.1"/>
</dbReference>
<keyword evidence="5" id="KW-1185">Reference proteome</keyword>